<feature type="transmembrane region" description="Helical" evidence="2">
    <location>
        <begin position="32"/>
        <end position="49"/>
    </location>
</feature>
<name>A0A023B9B9_GRENI</name>
<evidence type="ECO:0000256" key="2">
    <source>
        <dbReference type="SAM" id="Phobius"/>
    </source>
</evidence>
<dbReference type="AlphaFoldDB" id="A0A023B9B9"/>
<feature type="signal peptide" evidence="3">
    <location>
        <begin position="1"/>
        <end position="16"/>
    </location>
</feature>
<protein>
    <submittedName>
        <fullName evidence="4">Transmembrane protein</fullName>
    </submittedName>
</protein>
<feature type="chain" id="PRO_5001511560" evidence="3">
    <location>
        <begin position="17"/>
        <end position="112"/>
    </location>
</feature>
<comment type="caution">
    <text evidence="4">The sequence shown here is derived from an EMBL/GenBank/DDBJ whole genome shotgun (WGS) entry which is preliminary data.</text>
</comment>
<sequence>MLQLIIILVLIKSVQAQDLFDLIDYDPNIALAAAGMGLGFFGGLGLYLIRLRAAAELSNISTQTSGSHESFSIDLTTGDSCLMEDVMISVEFLPSSPSSSSNGQKNQHSTPE</sequence>
<dbReference type="GeneID" id="22911889"/>
<dbReference type="EMBL" id="AFNH02000389">
    <property type="protein sequence ID" value="EZG72709.1"/>
    <property type="molecule type" value="Genomic_DNA"/>
</dbReference>
<accession>A0A023B9B9</accession>
<evidence type="ECO:0000256" key="3">
    <source>
        <dbReference type="SAM" id="SignalP"/>
    </source>
</evidence>
<dbReference type="VEuPathDB" id="CryptoDB:GNI_050940"/>
<feature type="compositionally biased region" description="Polar residues" evidence="1">
    <location>
        <begin position="102"/>
        <end position="112"/>
    </location>
</feature>
<evidence type="ECO:0000256" key="1">
    <source>
        <dbReference type="SAM" id="MobiDB-lite"/>
    </source>
</evidence>
<dbReference type="RefSeq" id="XP_011129767.1">
    <property type="nucleotide sequence ID" value="XM_011131465.1"/>
</dbReference>
<organism evidence="4 5">
    <name type="scientific">Gregarina niphandrodes</name>
    <name type="common">Septate eugregarine</name>
    <dbReference type="NCBI Taxonomy" id="110365"/>
    <lineage>
        <taxon>Eukaryota</taxon>
        <taxon>Sar</taxon>
        <taxon>Alveolata</taxon>
        <taxon>Apicomplexa</taxon>
        <taxon>Conoidasida</taxon>
        <taxon>Gregarinasina</taxon>
        <taxon>Eugregarinorida</taxon>
        <taxon>Gregarinidae</taxon>
        <taxon>Gregarina</taxon>
    </lineage>
</organism>
<evidence type="ECO:0000313" key="5">
    <source>
        <dbReference type="Proteomes" id="UP000019763"/>
    </source>
</evidence>
<reference evidence="4" key="1">
    <citation type="submission" date="2013-12" db="EMBL/GenBank/DDBJ databases">
        <authorList>
            <person name="Omoto C.K."/>
            <person name="Sibley D."/>
            <person name="Venepally P."/>
            <person name="Hadjithomas M."/>
            <person name="Karamycheva S."/>
            <person name="Brunk B."/>
            <person name="Roos D."/>
            <person name="Caler E."/>
            <person name="Lorenzi H."/>
        </authorList>
    </citation>
    <scope>NUCLEOTIDE SEQUENCE</scope>
</reference>
<keyword evidence="2" id="KW-0472">Membrane</keyword>
<gene>
    <name evidence="4" type="ORF">GNI_050940</name>
</gene>
<keyword evidence="2" id="KW-1133">Transmembrane helix</keyword>
<keyword evidence="5" id="KW-1185">Reference proteome</keyword>
<proteinExistence type="predicted"/>
<feature type="region of interest" description="Disordered" evidence="1">
    <location>
        <begin position="93"/>
        <end position="112"/>
    </location>
</feature>
<keyword evidence="3" id="KW-0732">Signal</keyword>
<evidence type="ECO:0000313" key="4">
    <source>
        <dbReference type="EMBL" id="EZG72709.1"/>
    </source>
</evidence>
<dbReference type="Proteomes" id="UP000019763">
    <property type="component" value="Unassembled WGS sequence"/>
</dbReference>
<keyword evidence="2 4" id="KW-0812">Transmembrane</keyword>